<dbReference type="EMBL" id="BMMW01000003">
    <property type="protein sequence ID" value="GGK58859.1"/>
    <property type="molecule type" value="Genomic_DNA"/>
</dbReference>
<dbReference type="InterPro" id="IPR005152">
    <property type="entry name" value="Lipase_secreted"/>
</dbReference>
<dbReference type="SUPFAM" id="SSF53474">
    <property type="entry name" value="alpha/beta-Hydrolases"/>
    <property type="match status" value="1"/>
</dbReference>
<dbReference type="AlphaFoldDB" id="A0A917QMB6"/>
<sequence length="383" mass="40263">MTSQLAPSGAAFYVPPAPLPDGEHGDPIWAAELAGVAAFAEAATNERVLYRSENVHGEPIVVSGIIALPKHPAPGNPVVSWAHGTVGAADLAAPSRDTVDGPAHQVNVEPHGLVNDLLRAGYAVVATDYEGLGTPGNHPYLVGESEARSVLDIVRAARILHPELSGNVAVLGHSQGGHAAIFAAHHAPKWTPELRLVGVTAYAPGASVADGFRLIPQSPITHEVIGFFPLFLIGAVAADPSIDLRALLTDRAYELYQRDIPTRSRFGLSEEESFGGILGTDLLKPEAIDGPDYQKVLAVLEANNPVVTSEVGLRVVQGLDDPRVLAVTTSALVDQLTELNGSENVEYVTYETVADNPISPHFGVLTTDTPATLAWLAAEFAKG</sequence>
<protein>
    <submittedName>
        <fullName evidence="1">Lipase</fullName>
    </submittedName>
</protein>
<dbReference type="PANTHER" id="PTHR34853">
    <property type="match status" value="1"/>
</dbReference>
<dbReference type="PANTHER" id="PTHR34853:SF1">
    <property type="entry name" value="LIPASE 5"/>
    <property type="match status" value="1"/>
</dbReference>
<evidence type="ECO:0000313" key="1">
    <source>
        <dbReference type="EMBL" id="GGK58859.1"/>
    </source>
</evidence>
<accession>A0A917QMB6</accession>
<dbReference type="Gene3D" id="3.40.50.1820">
    <property type="entry name" value="alpha/beta hydrolase"/>
    <property type="match status" value="1"/>
</dbReference>
<gene>
    <name evidence="1" type="ORF">GCM10011591_33860</name>
</gene>
<reference evidence="1" key="1">
    <citation type="journal article" date="2014" name="Int. J. Syst. Evol. Microbiol.">
        <title>Complete genome sequence of Corynebacterium casei LMG S-19264T (=DSM 44701T), isolated from a smear-ripened cheese.</title>
        <authorList>
            <consortium name="US DOE Joint Genome Institute (JGI-PGF)"/>
            <person name="Walter F."/>
            <person name="Albersmeier A."/>
            <person name="Kalinowski J."/>
            <person name="Ruckert C."/>
        </authorList>
    </citation>
    <scope>NUCLEOTIDE SEQUENCE</scope>
    <source>
        <strain evidence="1">CGMCC 4.7278</strain>
    </source>
</reference>
<dbReference type="Pfam" id="PF03583">
    <property type="entry name" value="LIP"/>
    <property type="match status" value="1"/>
</dbReference>
<comment type="caution">
    <text evidence="1">The sequence shown here is derived from an EMBL/GenBank/DDBJ whole genome shotgun (WGS) entry which is preliminary data.</text>
</comment>
<dbReference type="InterPro" id="IPR029058">
    <property type="entry name" value="AB_hydrolase_fold"/>
</dbReference>
<evidence type="ECO:0000313" key="2">
    <source>
        <dbReference type="Proteomes" id="UP000612956"/>
    </source>
</evidence>
<keyword evidence="2" id="KW-1185">Reference proteome</keyword>
<dbReference type="RefSeq" id="WP_188829961.1">
    <property type="nucleotide sequence ID" value="NZ_BMMW01000003.1"/>
</dbReference>
<dbReference type="Proteomes" id="UP000612956">
    <property type="component" value="Unassembled WGS sequence"/>
</dbReference>
<dbReference type="PIRSF" id="PIRSF029171">
    <property type="entry name" value="Esterase_LipA"/>
    <property type="match status" value="1"/>
</dbReference>
<reference evidence="1" key="2">
    <citation type="submission" date="2020-09" db="EMBL/GenBank/DDBJ databases">
        <authorList>
            <person name="Sun Q."/>
            <person name="Zhou Y."/>
        </authorList>
    </citation>
    <scope>NUCLEOTIDE SEQUENCE</scope>
    <source>
        <strain evidence="1">CGMCC 4.7278</strain>
    </source>
</reference>
<proteinExistence type="predicted"/>
<organism evidence="1 2">
    <name type="scientific">Nocardia camponoti</name>
    <dbReference type="NCBI Taxonomy" id="1616106"/>
    <lineage>
        <taxon>Bacteria</taxon>
        <taxon>Bacillati</taxon>
        <taxon>Actinomycetota</taxon>
        <taxon>Actinomycetes</taxon>
        <taxon>Mycobacteriales</taxon>
        <taxon>Nocardiaceae</taxon>
        <taxon>Nocardia</taxon>
    </lineage>
</organism>
<dbReference type="GO" id="GO:0004806">
    <property type="term" value="F:triacylglycerol lipase activity"/>
    <property type="evidence" value="ECO:0007669"/>
    <property type="project" value="InterPro"/>
</dbReference>
<dbReference type="GO" id="GO:0016042">
    <property type="term" value="P:lipid catabolic process"/>
    <property type="evidence" value="ECO:0007669"/>
    <property type="project" value="InterPro"/>
</dbReference>
<name>A0A917QMB6_9NOCA</name>